<dbReference type="Proteomes" id="UP000324800">
    <property type="component" value="Unassembled WGS sequence"/>
</dbReference>
<proteinExistence type="predicted"/>
<keyword evidence="1" id="KW-0472">Membrane</keyword>
<evidence type="ECO:0000313" key="2">
    <source>
        <dbReference type="EMBL" id="KAA6367437.1"/>
    </source>
</evidence>
<name>A0A5J4UA20_9EUKA</name>
<evidence type="ECO:0000313" key="3">
    <source>
        <dbReference type="Proteomes" id="UP000324800"/>
    </source>
</evidence>
<sequence length="73" mass="8330">ASLVHIDLATFGIHVLIIQLCVVVRIIIQNVPEIPWELGNLKYLRLCQNTLLQLAGFRNHGGNIMMRWLLLRG</sequence>
<feature type="transmembrane region" description="Helical" evidence="1">
    <location>
        <begin position="6"/>
        <end position="28"/>
    </location>
</feature>
<keyword evidence="1" id="KW-1133">Transmembrane helix</keyword>
<comment type="caution">
    <text evidence="2">The sequence shown here is derived from an EMBL/GenBank/DDBJ whole genome shotgun (WGS) entry which is preliminary data.</text>
</comment>
<gene>
    <name evidence="2" type="ORF">EZS28_037036</name>
</gene>
<protein>
    <submittedName>
        <fullName evidence="2">Uncharacterized protein</fullName>
    </submittedName>
</protein>
<accession>A0A5J4UA20</accession>
<dbReference type="AlphaFoldDB" id="A0A5J4UA20"/>
<organism evidence="2 3">
    <name type="scientific">Streblomastix strix</name>
    <dbReference type="NCBI Taxonomy" id="222440"/>
    <lineage>
        <taxon>Eukaryota</taxon>
        <taxon>Metamonada</taxon>
        <taxon>Preaxostyla</taxon>
        <taxon>Oxymonadida</taxon>
        <taxon>Streblomastigidae</taxon>
        <taxon>Streblomastix</taxon>
    </lineage>
</organism>
<reference evidence="2 3" key="1">
    <citation type="submission" date="2019-03" db="EMBL/GenBank/DDBJ databases">
        <title>Single cell metagenomics reveals metabolic interactions within the superorganism composed of flagellate Streblomastix strix and complex community of Bacteroidetes bacteria on its surface.</title>
        <authorList>
            <person name="Treitli S.C."/>
            <person name="Kolisko M."/>
            <person name="Husnik F."/>
            <person name="Keeling P."/>
            <person name="Hampl V."/>
        </authorList>
    </citation>
    <scope>NUCLEOTIDE SEQUENCE [LARGE SCALE GENOMIC DNA]</scope>
    <source>
        <strain evidence="2">ST1C</strain>
    </source>
</reference>
<evidence type="ECO:0000256" key="1">
    <source>
        <dbReference type="SAM" id="Phobius"/>
    </source>
</evidence>
<feature type="non-terminal residue" evidence="2">
    <location>
        <position position="1"/>
    </location>
</feature>
<keyword evidence="1" id="KW-0812">Transmembrane</keyword>
<dbReference type="EMBL" id="SNRW01018332">
    <property type="protein sequence ID" value="KAA6367437.1"/>
    <property type="molecule type" value="Genomic_DNA"/>
</dbReference>